<reference evidence="3 4" key="1">
    <citation type="journal article" date="2012" name="J. Bacteriol.">
        <title>Complete Genome Sequence of Paenibacillus mucilaginosus 3016, a Bacterium Functional as Microbial Fertilizer.</title>
        <authorList>
            <person name="Ma M."/>
            <person name="Wang Z."/>
            <person name="Li L."/>
            <person name="Jiang X."/>
            <person name="Guan D."/>
            <person name="Cao F."/>
            <person name="Chen H."/>
            <person name="Wang X."/>
            <person name="Shen D."/>
            <person name="Du B."/>
            <person name="Li J."/>
        </authorList>
    </citation>
    <scope>NUCLEOTIDE SEQUENCE [LARGE SCALE GENOMIC DNA]</scope>
    <source>
        <strain evidence="3 4">3016</strain>
    </source>
</reference>
<evidence type="ECO:0000313" key="4">
    <source>
        <dbReference type="Proteomes" id="UP000007523"/>
    </source>
</evidence>
<gene>
    <name evidence="3" type="ORF">PM3016_325</name>
</gene>
<keyword evidence="4" id="KW-1185">Reference proteome</keyword>
<dbReference type="InterPro" id="IPR008557">
    <property type="entry name" value="PhoX"/>
</dbReference>
<dbReference type="AlphaFoldDB" id="H6NRL9"/>
<dbReference type="PANTHER" id="PTHR35399:SF2">
    <property type="entry name" value="DUF839 DOMAIN-CONTAINING PROTEIN"/>
    <property type="match status" value="1"/>
</dbReference>
<dbReference type="PANTHER" id="PTHR35399">
    <property type="entry name" value="SLR8030 PROTEIN"/>
    <property type="match status" value="1"/>
</dbReference>
<dbReference type="Pfam" id="PF05787">
    <property type="entry name" value="PhoX"/>
    <property type="match status" value="1"/>
</dbReference>
<sequence length="552" mass="57869">MSTNKPISRRHFLAYLGTGAATLVTAASGLDSLLTGSGTAKAASSLFDQETPVVTSGSLAGKPVSTDELTLPGGFQYDVIAAYGDVINTKGDTFGYDSTSAVFLPENGSRVKGLLYVDHETSSPQWAHGSRSEGVYTAGQINSSLYNQGASVLEVYRGADGRWRMDTASPAARRITGLDPFELTGPARGAAAVRGAVQVQGTLGNRTGAVTLWGTVLTSEGSWDGTCHDAGLDPSHYGWAAEIDPADPAFKLRKHTALGRFRHSGAPMKLTRDGRAAVYMGDTAAESPLFKYISRGRFDENRGTANSDLLTDGALYAADLENGRWIELTVDAVKEVLRSPGLDLPHAVKYTQEQLQALFREQADVLVHAAEAALLLGATPLGRQGDAALHPLDGSLYVSLVDTSVHGQILRIVEEQGDAGASAFEFEITATGGPQSGFTSPGHLAFDRSGRLWIAADVAPDRLLRSAFRRYGSNGLYVLDLKAPAGSGVTPFASAPVGAAFASPAFTPGEQTLFLSVQHPGAASGEGTPQVSSWPHLPGSTAPRSALVAVRG</sequence>
<dbReference type="EMBL" id="CP003235">
    <property type="protein sequence ID" value="AFC27301.1"/>
    <property type="molecule type" value="Genomic_DNA"/>
</dbReference>
<organism evidence="3 4">
    <name type="scientific">Paenibacillus mucilaginosus 3016</name>
    <dbReference type="NCBI Taxonomy" id="1116391"/>
    <lineage>
        <taxon>Bacteria</taxon>
        <taxon>Bacillati</taxon>
        <taxon>Bacillota</taxon>
        <taxon>Bacilli</taxon>
        <taxon>Bacillales</taxon>
        <taxon>Paenibacillaceae</taxon>
        <taxon>Paenibacillus</taxon>
    </lineage>
</organism>
<keyword evidence="2" id="KW-0732">Signal</keyword>
<accession>H6NRL9</accession>
<proteinExistence type="predicted"/>
<feature type="chain" id="PRO_5038441220" description="DUF839 domain-containing protein" evidence="2">
    <location>
        <begin position="27"/>
        <end position="552"/>
    </location>
</feature>
<dbReference type="InterPro" id="IPR006311">
    <property type="entry name" value="TAT_signal"/>
</dbReference>
<evidence type="ECO:0000256" key="1">
    <source>
        <dbReference type="SAM" id="MobiDB-lite"/>
    </source>
</evidence>
<evidence type="ECO:0008006" key="5">
    <source>
        <dbReference type="Google" id="ProtNLM"/>
    </source>
</evidence>
<dbReference type="STRING" id="1116391.PM3016_325"/>
<name>H6NRL9_9BACL</name>
<dbReference type="KEGG" id="pmq:PM3016_325"/>
<feature type="signal peptide" evidence="2">
    <location>
        <begin position="1"/>
        <end position="26"/>
    </location>
</feature>
<feature type="region of interest" description="Disordered" evidence="1">
    <location>
        <begin position="520"/>
        <end position="540"/>
    </location>
</feature>
<dbReference type="HOGENOM" id="CLU_018570_1_0_9"/>
<dbReference type="Proteomes" id="UP000007523">
    <property type="component" value="Chromosome"/>
</dbReference>
<protein>
    <recommendedName>
        <fullName evidence="5">DUF839 domain-containing protein</fullName>
    </recommendedName>
</protein>
<dbReference type="SUPFAM" id="SSF63825">
    <property type="entry name" value="YWTD domain"/>
    <property type="match status" value="1"/>
</dbReference>
<evidence type="ECO:0000256" key="2">
    <source>
        <dbReference type="SAM" id="SignalP"/>
    </source>
</evidence>
<dbReference type="RefSeq" id="WP_014368227.1">
    <property type="nucleotide sequence ID" value="NC_016935.1"/>
</dbReference>
<evidence type="ECO:0000313" key="3">
    <source>
        <dbReference type="EMBL" id="AFC27301.1"/>
    </source>
</evidence>
<dbReference type="PROSITE" id="PS51318">
    <property type="entry name" value="TAT"/>
    <property type="match status" value="1"/>
</dbReference>